<dbReference type="EMBL" id="CP053452">
    <property type="protein sequence ID" value="QJW97150.1"/>
    <property type="molecule type" value="Genomic_DNA"/>
</dbReference>
<dbReference type="KEGG" id="ftj:FTUN_4715"/>
<evidence type="ECO:0008006" key="3">
    <source>
        <dbReference type="Google" id="ProtNLM"/>
    </source>
</evidence>
<protein>
    <recommendedName>
        <fullName evidence="3">Cytochrome c domain-containing protein</fullName>
    </recommendedName>
</protein>
<evidence type="ECO:0000313" key="2">
    <source>
        <dbReference type="Proteomes" id="UP000503447"/>
    </source>
</evidence>
<proteinExistence type="predicted"/>
<gene>
    <name evidence="1" type="ORF">FTUN_4715</name>
</gene>
<reference evidence="2" key="1">
    <citation type="submission" date="2020-05" db="EMBL/GenBank/DDBJ databases">
        <title>Frigoriglobus tundricola gen. nov., sp. nov., a psychrotolerant cellulolytic planctomycete of the family Gemmataceae with two divergent copies of 16S rRNA gene.</title>
        <authorList>
            <person name="Kulichevskaya I.S."/>
            <person name="Ivanova A.A."/>
            <person name="Naumoff D.G."/>
            <person name="Beletsky A.V."/>
            <person name="Rijpstra W.I.C."/>
            <person name="Sinninghe Damste J.S."/>
            <person name="Mardanov A.V."/>
            <person name="Ravin N.V."/>
            <person name="Dedysh S.N."/>
        </authorList>
    </citation>
    <scope>NUCLEOTIDE SEQUENCE [LARGE SCALE GENOMIC DNA]</scope>
    <source>
        <strain evidence="2">PL17</strain>
    </source>
</reference>
<organism evidence="1 2">
    <name type="scientific">Frigoriglobus tundricola</name>
    <dbReference type="NCBI Taxonomy" id="2774151"/>
    <lineage>
        <taxon>Bacteria</taxon>
        <taxon>Pseudomonadati</taxon>
        <taxon>Planctomycetota</taxon>
        <taxon>Planctomycetia</taxon>
        <taxon>Gemmatales</taxon>
        <taxon>Gemmataceae</taxon>
        <taxon>Frigoriglobus</taxon>
    </lineage>
</organism>
<dbReference type="Proteomes" id="UP000503447">
    <property type="component" value="Chromosome"/>
</dbReference>
<accession>A0A6M5YUR0</accession>
<evidence type="ECO:0000313" key="1">
    <source>
        <dbReference type="EMBL" id="QJW97150.1"/>
    </source>
</evidence>
<sequence length="364" mass="40450">MLKELNVPPSSQVLVFSKTSFQRERITPKTPRALYFNDDVYVGFCLRGDVLEFSAVDTQLGTAFYTLDQSPDDRPQFDRHKDTCLSCHASGATGGAPGHLVRSVFTDRHGMPILNAGTFRTDHTSPLSERWGGWYVTGTHGKQTHMGNWLVENKRDPAAEGNAAGQNVTELKARFTVANYLTPHSDIVALLVFEHQTQAHNRIAQALIGTKQALHFEAALNKDLKEPADKRWDSTKRRIESAGDQLAQCLLFSGEAKLDGPVSGTSAFAKEFAARGPFDKRGRSLRAFDLNTRLFKYPCSYLVYSNGFAALPAEVKNHTLKRIHDVLTGKDTSAAYAHLTAADRTAVLEILRETLPDLPDYWKK</sequence>
<dbReference type="AlphaFoldDB" id="A0A6M5YUR0"/>
<keyword evidence="2" id="KW-1185">Reference proteome</keyword>
<name>A0A6M5YUR0_9BACT</name>